<evidence type="ECO:0000313" key="2">
    <source>
        <dbReference type="EMBL" id="EPI62675.1"/>
    </source>
</evidence>
<dbReference type="EMBL" id="ATFT01000177">
    <property type="protein sequence ID" value="EPI62675.1"/>
    <property type="molecule type" value="Genomic_DNA"/>
</dbReference>
<proteinExistence type="predicted"/>
<feature type="region of interest" description="Disordered" evidence="1">
    <location>
        <begin position="36"/>
        <end position="55"/>
    </location>
</feature>
<comment type="caution">
    <text evidence="2">The sequence shown here is derived from an EMBL/GenBank/DDBJ whole genome shotgun (WGS) entry which is preliminary data.</text>
</comment>
<name>A0A656I9H4_SALE2</name>
<accession>A0A656I9H4</accession>
<protein>
    <submittedName>
        <fullName evidence="2">Uncharacterized protein</fullName>
    </submittedName>
</protein>
<dbReference type="Proteomes" id="UP000014535">
    <property type="component" value="Unassembled WGS sequence"/>
</dbReference>
<evidence type="ECO:0000313" key="3">
    <source>
        <dbReference type="Proteomes" id="UP000014535"/>
    </source>
</evidence>
<gene>
    <name evidence="2" type="ORF">A673_05039</name>
</gene>
<reference evidence="2 3" key="1">
    <citation type="submission" date="2013-04" db="EMBL/GenBank/DDBJ databases">
        <authorList>
            <person name="McClelland M."/>
            <person name="Porwollik S."/>
            <person name="Desai P."/>
            <person name="Cheng P."/>
            <person name="Wollam A."/>
            <person name="Pepin K."/>
            <person name="Palsikar V.B."/>
            <person name="Fulton L."/>
            <person name="Fulton R."/>
            <person name="Delehaunty K."/>
            <person name="Fronick C."/>
            <person name="Godfrey J."/>
            <person name="Waligorski J."/>
            <person name="Appelbaum E."/>
            <person name="Tomlinson C."/>
            <person name="Warren W."/>
            <person name="Sodergren E."/>
            <person name="Weinstock G."/>
            <person name="Wilson R.K."/>
        </authorList>
    </citation>
    <scope>NUCLEOTIDE SEQUENCE [LARGE SCALE GENOMIC DNA]</scope>
    <source>
        <strain evidence="2 3">2009K0958</strain>
    </source>
</reference>
<dbReference type="AlphaFoldDB" id="A0A656I9H4"/>
<sequence length="55" mass="5769">MSSVLLWCFPSAPVVTPAIPAHLMLTATRCQCAASGLSRDGRWRSPSGGDESVGH</sequence>
<evidence type="ECO:0000256" key="1">
    <source>
        <dbReference type="SAM" id="MobiDB-lite"/>
    </source>
</evidence>
<organism evidence="2 3">
    <name type="scientific">Salmonella enteritidis (strain 2009K0958)</name>
    <dbReference type="NCBI Taxonomy" id="1192586"/>
    <lineage>
        <taxon>Bacteria</taxon>
        <taxon>Pseudomonadati</taxon>
        <taxon>Pseudomonadota</taxon>
        <taxon>Gammaproteobacteria</taxon>
        <taxon>Enterobacterales</taxon>
        <taxon>Enterobacteriaceae</taxon>
        <taxon>Salmonella</taxon>
    </lineage>
</organism>